<dbReference type="PROSITE" id="PS50160">
    <property type="entry name" value="DNA_LIGASE_A3"/>
    <property type="match status" value="1"/>
</dbReference>
<gene>
    <name evidence="8" type="ORF">BN1708_005599</name>
</gene>
<feature type="compositionally biased region" description="Polar residues" evidence="6">
    <location>
        <begin position="624"/>
        <end position="650"/>
    </location>
</feature>
<evidence type="ECO:0000256" key="3">
    <source>
        <dbReference type="ARBA" id="ARBA00022741"/>
    </source>
</evidence>
<feature type="region of interest" description="Disordered" evidence="6">
    <location>
        <begin position="624"/>
        <end position="651"/>
    </location>
</feature>
<feature type="region of interest" description="Disordered" evidence="6">
    <location>
        <begin position="666"/>
        <end position="750"/>
    </location>
</feature>
<feature type="region of interest" description="Disordered" evidence="6">
    <location>
        <begin position="763"/>
        <end position="788"/>
    </location>
</feature>
<dbReference type="GO" id="GO:0006297">
    <property type="term" value="P:nucleotide-excision repair, DNA gap filling"/>
    <property type="evidence" value="ECO:0007669"/>
    <property type="project" value="TreeGrafter"/>
</dbReference>
<evidence type="ECO:0000256" key="2">
    <source>
        <dbReference type="ARBA" id="ARBA00022598"/>
    </source>
</evidence>
<evidence type="ECO:0000259" key="7">
    <source>
        <dbReference type="PROSITE" id="PS50160"/>
    </source>
</evidence>
<keyword evidence="9" id="KW-1185">Reference proteome</keyword>
<reference evidence="9" key="1">
    <citation type="submission" date="2015-05" db="EMBL/GenBank/DDBJ databases">
        <authorList>
            <person name="Fogelqvist Johan"/>
        </authorList>
    </citation>
    <scope>NUCLEOTIDE SEQUENCE [LARGE SCALE GENOMIC DNA]</scope>
</reference>
<name>A0A0G4MCV1_VERLO</name>
<dbReference type="InterPro" id="IPR036599">
    <property type="entry name" value="DNA_ligase_N_sf"/>
</dbReference>
<feature type="domain" description="ATP-dependent DNA ligase family profile" evidence="7">
    <location>
        <begin position="317"/>
        <end position="466"/>
    </location>
</feature>
<feature type="compositionally biased region" description="Polar residues" evidence="6">
    <location>
        <begin position="674"/>
        <end position="692"/>
    </location>
</feature>
<proteinExistence type="inferred from homology"/>
<dbReference type="EMBL" id="CVQH01021972">
    <property type="protein sequence ID" value="CRK31961.1"/>
    <property type="molecule type" value="Genomic_DNA"/>
</dbReference>
<dbReference type="AlphaFoldDB" id="A0A0G4MCV1"/>
<accession>A0A0G4MCV1</accession>
<evidence type="ECO:0000256" key="5">
    <source>
        <dbReference type="ARBA" id="ARBA00023242"/>
    </source>
</evidence>
<dbReference type="InterPro" id="IPR012308">
    <property type="entry name" value="DNA_ligase_ATP-dep_N"/>
</dbReference>
<dbReference type="GO" id="GO:0003677">
    <property type="term" value="F:DNA binding"/>
    <property type="evidence" value="ECO:0007669"/>
    <property type="project" value="InterPro"/>
</dbReference>
<dbReference type="PANTHER" id="PTHR45997:SF2">
    <property type="entry name" value="ATP DEPENDENT DNA LIGASE DOMAIN PROTEIN (AFU_ORTHOLOGUE AFUA_5G02430)"/>
    <property type="match status" value="1"/>
</dbReference>
<keyword evidence="2" id="KW-0436">Ligase</keyword>
<dbReference type="Proteomes" id="UP000044602">
    <property type="component" value="Unassembled WGS sequence"/>
</dbReference>
<sequence>MPFSFAHVCDLLDQLQQQQQQQQQSADKNVARRIIATWFAKHRHAIKQAPATAAALFSTLLPDTRTDRVYGIQAPSLQRIVGRALCLGSSRFAHLRRYENPGSGEDLADCVAGILTETPNPVSKLDQVTVEEIDALLNGLAANCRFSSHSVRQSYWNTGCENKETLGELYRQVHAREAKWLTRIVLKQTQLTALDPSIVYGSYDARLPFVARVQESFEVALTSLRELRASNPLGIGTQNLVHVIKPILGTKVGRQTWLKGRSIKHCIGLHPKRISCEKKMDGEYCQVHVDLSKGSRSVQIFSKSGKDSTQDRVGIHKSDPDEHLMIVYFDVLLIDNESLLGTRQTDRFNRLRELITCRTGHAQLVHRQVIDLSLRQGASDLRRAFAESITHREEGLVLKPDDPYFDFSKDKRSFAGCPIKLKKEYIGNFGDVGDFAVIGARYDPVKAKEYNIPGLKWTHFYYGCLTNKGDVQRHQSKPKFMVIDTVEVNTTMMKTVLIHGNTLEIPFLENVCLELQIPPRIASDKLPTVVFREPLVFDIRCFSFDKPGNTGFWIPRFPQVSKVHFDRTFMDTLTFIELQAAAEVARNIPIMEDSQELLHWIGLLEGADPRGVAVDALTQSTVSSLLTPSPRRQSRTSQLSSIASPNNTPTKLCRAPKIALFTIPASSELAEPNHPNTQPCSARESNLRQQIQEAEGLKRSSTEDCVNRAENQRPRRNTLSASAFSEHLHRSRTRPESSQRNSLTRQPLSNVCNNLSPVSIRSSQSFSLDSTTKQKQSARSSYTAPSSFPVMTSREIASSRTLVSSTSSVRAAALYNPSGTDDLCQIAGHRCKMRNREILLAPCIANQLLVTESILPAHGIKSWVTDPGNWRQSELSHVRDGAVRGVISPPRRRRKICFVERRRVEATRHLVKQIQALNLRLPDGERESVEMYDWRVLEDIDQYEKSSRGSSPASAKSNPWKKWWVGLV</sequence>
<keyword evidence="5" id="KW-0539">Nucleus</keyword>
<dbReference type="SUPFAM" id="SSF56091">
    <property type="entry name" value="DNA ligase/mRNA capping enzyme, catalytic domain"/>
    <property type="match status" value="1"/>
</dbReference>
<protein>
    <recommendedName>
        <fullName evidence="7">ATP-dependent DNA ligase family profile domain-containing protein</fullName>
    </recommendedName>
</protein>
<dbReference type="GO" id="GO:0032807">
    <property type="term" value="C:DNA ligase IV complex"/>
    <property type="evidence" value="ECO:0007669"/>
    <property type="project" value="TreeGrafter"/>
</dbReference>
<organism evidence="8 9">
    <name type="scientific">Verticillium longisporum</name>
    <name type="common">Verticillium dahliae var. longisporum</name>
    <dbReference type="NCBI Taxonomy" id="100787"/>
    <lineage>
        <taxon>Eukaryota</taxon>
        <taxon>Fungi</taxon>
        <taxon>Dikarya</taxon>
        <taxon>Ascomycota</taxon>
        <taxon>Pezizomycotina</taxon>
        <taxon>Sordariomycetes</taxon>
        <taxon>Hypocreomycetidae</taxon>
        <taxon>Glomerellales</taxon>
        <taxon>Plectosphaerellaceae</taxon>
        <taxon>Verticillium</taxon>
    </lineage>
</organism>
<dbReference type="GO" id="GO:0003910">
    <property type="term" value="F:DNA ligase (ATP) activity"/>
    <property type="evidence" value="ECO:0007669"/>
    <property type="project" value="InterPro"/>
</dbReference>
<dbReference type="PANTHER" id="PTHR45997">
    <property type="entry name" value="DNA LIGASE 4"/>
    <property type="match status" value="1"/>
</dbReference>
<keyword evidence="3" id="KW-0547">Nucleotide-binding</keyword>
<dbReference type="GO" id="GO:0006303">
    <property type="term" value="P:double-strand break repair via nonhomologous end joining"/>
    <property type="evidence" value="ECO:0007669"/>
    <property type="project" value="TreeGrafter"/>
</dbReference>
<evidence type="ECO:0000313" key="8">
    <source>
        <dbReference type="EMBL" id="CRK31961.1"/>
    </source>
</evidence>
<dbReference type="InterPro" id="IPR029710">
    <property type="entry name" value="LIG4"/>
</dbReference>
<evidence type="ECO:0000256" key="1">
    <source>
        <dbReference type="ARBA" id="ARBA00007572"/>
    </source>
</evidence>
<dbReference type="GO" id="GO:0005524">
    <property type="term" value="F:ATP binding"/>
    <property type="evidence" value="ECO:0007669"/>
    <property type="project" value="UniProtKB-KW"/>
</dbReference>
<evidence type="ECO:0000313" key="9">
    <source>
        <dbReference type="Proteomes" id="UP000044602"/>
    </source>
</evidence>
<dbReference type="Gene3D" id="2.40.50.140">
    <property type="entry name" value="Nucleic acid-binding proteins"/>
    <property type="match status" value="1"/>
</dbReference>
<feature type="compositionally biased region" description="Basic and acidic residues" evidence="6">
    <location>
        <begin position="695"/>
        <end position="713"/>
    </location>
</feature>
<keyword evidence="4" id="KW-0067">ATP-binding</keyword>
<feature type="compositionally biased region" description="Polar residues" evidence="6">
    <location>
        <begin position="736"/>
        <end position="750"/>
    </location>
</feature>
<evidence type="ECO:0000256" key="6">
    <source>
        <dbReference type="SAM" id="MobiDB-lite"/>
    </source>
</evidence>
<dbReference type="STRING" id="100787.A0A0G4MCV1"/>
<dbReference type="Pfam" id="PF04675">
    <property type="entry name" value="DNA_ligase_A_N"/>
    <property type="match status" value="1"/>
</dbReference>
<dbReference type="Gene3D" id="3.30.470.30">
    <property type="entry name" value="DNA ligase/mRNA capping enzyme"/>
    <property type="match status" value="2"/>
</dbReference>
<comment type="similarity">
    <text evidence="1">Belongs to the ATP-dependent DNA ligase family.</text>
</comment>
<dbReference type="InterPro" id="IPR012340">
    <property type="entry name" value="NA-bd_OB-fold"/>
</dbReference>
<dbReference type="Gene3D" id="1.10.3260.10">
    <property type="entry name" value="DNA ligase, ATP-dependent, N-terminal domain"/>
    <property type="match status" value="1"/>
</dbReference>
<evidence type="ECO:0000256" key="4">
    <source>
        <dbReference type="ARBA" id="ARBA00022840"/>
    </source>
</evidence>
<dbReference type="InterPro" id="IPR012310">
    <property type="entry name" value="DNA_ligase_ATP-dep_cent"/>
</dbReference>
<dbReference type="Pfam" id="PF01068">
    <property type="entry name" value="DNA_ligase_A_M"/>
    <property type="match status" value="1"/>
</dbReference>
<dbReference type="GO" id="GO:0006310">
    <property type="term" value="P:DNA recombination"/>
    <property type="evidence" value="ECO:0007669"/>
    <property type="project" value="InterPro"/>
</dbReference>